<organism evidence="3 4">
    <name type="scientific">Oleoguttula mirabilis</name>
    <dbReference type="NCBI Taxonomy" id="1507867"/>
    <lineage>
        <taxon>Eukaryota</taxon>
        <taxon>Fungi</taxon>
        <taxon>Dikarya</taxon>
        <taxon>Ascomycota</taxon>
        <taxon>Pezizomycotina</taxon>
        <taxon>Dothideomycetes</taxon>
        <taxon>Dothideomycetidae</taxon>
        <taxon>Mycosphaerellales</taxon>
        <taxon>Teratosphaeriaceae</taxon>
        <taxon>Oleoguttula</taxon>
    </lineage>
</organism>
<evidence type="ECO:0000256" key="2">
    <source>
        <dbReference type="SAM" id="MobiDB-lite"/>
    </source>
</evidence>
<protein>
    <submittedName>
        <fullName evidence="3">Uncharacterized protein</fullName>
    </submittedName>
</protein>
<keyword evidence="1" id="KW-0175">Coiled coil</keyword>
<feature type="region of interest" description="Disordered" evidence="2">
    <location>
        <begin position="454"/>
        <end position="591"/>
    </location>
</feature>
<evidence type="ECO:0000313" key="3">
    <source>
        <dbReference type="EMBL" id="KAK4541517.1"/>
    </source>
</evidence>
<feature type="compositionally biased region" description="Pro residues" evidence="2">
    <location>
        <begin position="12"/>
        <end position="21"/>
    </location>
</feature>
<dbReference type="Proteomes" id="UP001324427">
    <property type="component" value="Unassembled WGS sequence"/>
</dbReference>
<feature type="coiled-coil region" evidence="1">
    <location>
        <begin position="248"/>
        <end position="275"/>
    </location>
</feature>
<evidence type="ECO:0000313" key="4">
    <source>
        <dbReference type="Proteomes" id="UP001324427"/>
    </source>
</evidence>
<evidence type="ECO:0000256" key="1">
    <source>
        <dbReference type="SAM" id="Coils"/>
    </source>
</evidence>
<feature type="compositionally biased region" description="Basic and acidic residues" evidence="2">
    <location>
        <begin position="454"/>
        <end position="469"/>
    </location>
</feature>
<dbReference type="AlphaFoldDB" id="A0AAV9J8X6"/>
<dbReference type="EMBL" id="JAVFHQ010000052">
    <property type="protein sequence ID" value="KAK4541517.1"/>
    <property type="molecule type" value="Genomic_DNA"/>
</dbReference>
<reference evidence="3 4" key="1">
    <citation type="submission" date="2021-11" db="EMBL/GenBank/DDBJ databases">
        <title>Black yeast isolated from Biological Soil Crust.</title>
        <authorList>
            <person name="Kurbessoian T."/>
        </authorList>
    </citation>
    <scope>NUCLEOTIDE SEQUENCE [LARGE SCALE GENOMIC DNA]</scope>
    <source>
        <strain evidence="3 4">CCFEE 5522</strain>
    </source>
</reference>
<feature type="region of interest" description="Disordered" evidence="2">
    <location>
        <begin position="1"/>
        <end position="23"/>
    </location>
</feature>
<sequence>MTTTAGLGGLPFLPPVTPTPEPQSTRLLREAEQSKHLEDRIKNQQAHIHLLTTSLDAAATAERKGQERKKVWEEDIAKWMTYAGTLEEDGKAREAELMHQQEEMRGEMCRLEAERKLLREGKAALDTQLAGALTLVATLSGQADKVRSTNEELTAKVNGLEQDAMARRMSAFKMREDLDERQETSGRLHKETEKLAKGLAHAEAEVGQLRSSLAVRETAVDALLAEKHSIAKQLDDAVSLAGTRLQAIEKADGAYKQLQGAKAKLELDIATAIADSAKLRADLLQTVDERDTATRGNTTGAQKVAATAAQINKLHAAAKDLESTIAGLQDDKLRVEKHLVEAEADLNEAQNTQAKLESAAVEGEKMRAKLLAQVEEQSKAMTKLGGQYQQCKQENTELHALQVTNGEALAREVGSVASLQHQIIELGTTIVRLEADVQREKHTAEAATALLVRRHADGARHQEEGEKFLKSITTTPTPKNGPVEGGHFGATHGKPPTTPKLNNQLPSPKTPPNKTSSPDKRRPAVPTPKESAVTQGSAELPCFGAPLPLPQDPRSRSGLGQHAGTKRPGEHDTARERKRAPPGKRPCLGNR</sequence>
<feature type="coiled-coil region" evidence="1">
    <location>
        <begin position="311"/>
        <end position="359"/>
    </location>
</feature>
<keyword evidence="4" id="KW-1185">Reference proteome</keyword>
<comment type="caution">
    <text evidence="3">The sequence shown here is derived from an EMBL/GenBank/DDBJ whole genome shotgun (WGS) entry which is preliminary data.</text>
</comment>
<name>A0AAV9J8X6_9PEZI</name>
<accession>A0AAV9J8X6</accession>
<proteinExistence type="predicted"/>
<gene>
    <name evidence="3" type="ORF">LTR36_007963</name>
</gene>